<evidence type="ECO:0000313" key="2">
    <source>
        <dbReference type="EMBL" id="MCC9019949.1"/>
    </source>
</evidence>
<feature type="chain" id="PRO_5046819347" evidence="1">
    <location>
        <begin position="19"/>
        <end position="345"/>
    </location>
</feature>
<dbReference type="RefSeq" id="WP_230000939.1">
    <property type="nucleotide sequence ID" value="NZ_JAJJMN010000002.1"/>
</dbReference>
<dbReference type="Proteomes" id="UP001430700">
    <property type="component" value="Unassembled WGS sequence"/>
</dbReference>
<keyword evidence="1" id="KW-0732">Signal</keyword>
<proteinExistence type="predicted"/>
<dbReference type="InterPro" id="IPR008969">
    <property type="entry name" value="CarboxyPept-like_regulatory"/>
</dbReference>
<name>A0ABS8M560_9FLAO</name>
<organism evidence="2 3">
    <name type="scientific">Flavobacterium lipolyticum</name>
    <dbReference type="NCBI Taxonomy" id="2893754"/>
    <lineage>
        <taxon>Bacteria</taxon>
        <taxon>Pseudomonadati</taxon>
        <taxon>Bacteroidota</taxon>
        <taxon>Flavobacteriia</taxon>
        <taxon>Flavobacteriales</taxon>
        <taxon>Flavobacteriaceae</taxon>
        <taxon>Flavobacterium</taxon>
    </lineage>
</organism>
<comment type="caution">
    <text evidence="2">The sequence shown here is derived from an EMBL/GenBank/DDBJ whole genome shotgun (WGS) entry which is preliminary data.</text>
</comment>
<evidence type="ECO:0000256" key="1">
    <source>
        <dbReference type="SAM" id="SignalP"/>
    </source>
</evidence>
<gene>
    <name evidence="2" type="ORF">LNQ34_19460</name>
</gene>
<accession>A0ABS8M560</accession>
<evidence type="ECO:0000313" key="3">
    <source>
        <dbReference type="Proteomes" id="UP001430700"/>
    </source>
</evidence>
<feature type="signal peptide" evidence="1">
    <location>
        <begin position="1"/>
        <end position="18"/>
    </location>
</feature>
<reference evidence="2" key="1">
    <citation type="submission" date="2021-11" db="EMBL/GenBank/DDBJ databases">
        <title>Description of novel Flavobacterium species.</title>
        <authorList>
            <person name="Saticioglu I.B."/>
            <person name="Ay H."/>
            <person name="Altun S."/>
            <person name="Duman M."/>
        </authorList>
    </citation>
    <scope>NUCLEOTIDE SEQUENCE</scope>
    <source>
        <strain evidence="2">F-126</strain>
    </source>
</reference>
<dbReference type="Gene3D" id="2.60.40.1120">
    <property type="entry name" value="Carboxypeptidase-like, regulatory domain"/>
    <property type="match status" value="1"/>
</dbReference>
<dbReference type="Pfam" id="PF13715">
    <property type="entry name" value="CarbopepD_reg_2"/>
    <property type="match status" value="1"/>
</dbReference>
<sequence>MKNIICISFLIISINTFAQNINGKVFNKNKAPLAGASIYLDGTTIGTVADENGNFTLNYDPKANNILVISFMGYENEYLATFDLKKELNIYLTEAKNKLNEVVVSRKDLFKRVDKLKLFRTLFIGKRHNVVIQNEDDIYFKYDKEKFILRAFSDRPLIIVNPELGYKVDYQLQNFEVKFIKLSVSLKDAIQNYYAGLSHFVEIDSSVETLKRREEAFQGSQIQFFRNLANNTLEEYNFVLSKSNKKVIANNCFKLTKDEFSTKVEVISQPRGLENDKFIASYDLTFNNKEKSNITFETKTFYIYKYGNNSNIENIIFLGKFAEVGVGDMLPLNYGIKDDLQEVLN</sequence>
<keyword evidence="3" id="KW-1185">Reference proteome</keyword>
<protein>
    <submittedName>
        <fullName evidence="2">Carboxypeptidase-like regulatory domain-containing protein</fullName>
    </submittedName>
</protein>
<dbReference type="SUPFAM" id="SSF49464">
    <property type="entry name" value="Carboxypeptidase regulatory domain-like"/>
    <property type="match status" value="1"/>
</dbReference>
<dbReference type="EMBL" id="JAJJMN010000002">
    <property type="protein sequence ID" value="MCC9019949.1"/>
    <property type="molecule type" value="Genomic_DNA"/>
</dbReference>